<protein>
    <submittedName>
        <fullName evidence="1">Uncharacterized protein</fullName>
    </submittedName>
</protein>
<dbReference type="STRING" id="49280.A9996_12400"/>
<dbReference type="RefSeq" id="WP_066435379.1">
    <property type="nucleotide sequence ID" value="NZ_LZRN01000026.1"/>
</dbReference>
<proteinExistence type="predicted"/>
<reference evidence="1 2" key="1">
    <citation type="submission" date="2018-06" db="EMBL/GenBank/DDBJ databases">
        <title>Genomic Encyclopedia of Archaeal and Bacterial Type Strains, Phase II (KMG-II): from individual species to whole genera.</title>
        <authorList>
            <person name="Goeker M."/>
        </authorList>
    </citation>
    <scope>NUCLEOTIDE SEQUENCE [LARGE SCALE GENOMIC DNA]</scope>
    <source>
        <strain evidence="1 2">DSM 12408</strain>
    </source>
</reference>
<comment type="caution">
    <text evidence="1">The sequence shown here is derived from an EMBL/GenBank/DDBJ whole genome shotgun (WGS) entry which is preliminary data.</text>
</comment>
<accession>A0A1A7R2I9</accession>
<evidence type="ECO:0000313" key="2">
    <source>
        <dbReference type="Proteomes" id="UP000248987"/>
    </source>
</evidence>
<dbReference type="Proteomes" id="UP000248987">
    <property type="component" value="Unassembled WGS sequence"/>
</dbReference>
<dbReference type="EMBL" id="QLLQ01000018">
    <property type="protein sequence ID" value="RAJ19842.1"/>
    <property type="molecule type" value="Genomic_DNA"/>
</dbReference>
<sequence>MRKLIYIVILGCLLSCNQEAQKILTELPNEIENVQESNEPTEGEKVAIRLSEIAPLSEEALRKAFPKQLKALPVDEDIMVIGQQVIGGFGDRTITLSIVDAAGPNNQIAAQLIDSYAFDKPQETENFKIVNQERDGIETHAEYYKYSGKSEMSFLFNKRFYISLSNNDNRVKLNPDELWEAFDISVLEPYKEY</sequence>
<dbReference type="AlphaFoldDB" id="A0A1A7R2I9"/>
<gene>
    <name evidence="1" type="ORF">LX77_03363</name>
</gene>
<organism evidence="1 2">
    <name type="scientific">Gelidibacter algens</name>
    <dbReference type="NCBI Taxonomy" id="49280"/>
    <lineage>
        <taxon>Bacteria</taxon>
        <taxon>Pseudomonadati</taxon>
        <taxon>Bacteroidota</taxon>
        <taxon>Flavobacteriia</taxon>
        <taxon>Flavobacteriales</taxon>
        <taxon>Flavobacteriaceae</taxon>
        <taxon>Gelidibacter</taxon>
    </lineage>
</organism>
<keyword evidence="2" id="KW-1185">Reference proteome</keyword>
<evidence type="ECO:0000313" key="1">
    <source>
        <dbReference type="EMBL" id="RAJ19842.1"/>
    </source>
</evidence>
<dbReference type="OrthoDB" id="1451504at2"/>
<name>A0A1A7R2I9_9FLAO</name>